<protein>
    <submittedName>
        <fullName evidence="10">Type II secretion system protein GspF</fullName>
    </submittedName>
</protein>
<evidence type="ECO:0000313" key="11">
    <source>
        <dbReference type="Proteomes" id="UP000242175"/>
    </source>
</evidence>
<name>A0A220VCS8_9GAMM</name>
<reference evidence="10 11" key="1">
    <citation type="journal article" date="2016" name="Int. J. Syst. Evol. Microbiol.">
        <title>Paraphotobacterium marinum gen. nov., sp. nov., a member of the family Vibrionaceae, isolated from surface seawater.</title>
        <authorList>
            <person name="Huang Z."/>
            <person name="Dong C."/>
            <person name="Shao Z."/>
        </authorList>
    </citation>
    <scope>NUCLEOTIDE SEQUENCE [LARGE SCALE GENOMIC DNA]</scope>
    <source>
        <strain evidence="10 11">NSCS20N07D</strain>
    </source>
</reference>
<dbReference type="PANTHER" id="PTHR30012:SF0">
    <property type="entry name" value="TYPE II SECRETION SYSTEM PROTEIN F-RELATED"/>
    <property type="match status" value="1"/>
</dbReference>
<keyword evidence="7 8" id="KW-0472">Membrane</keyword>
<organism evidence="10 11">
    <name type="scientific">Paraphotobacterium marinum</name>
    <dbReference type="NCBI Taxonomy" id="1755811"/>
    <lineage>
        <taxon>Bacteria</taxon>
        <taxon>Pseudomonadati</taxon>
        <taxon>Pseudomonadota</taxon>
        <taxon>Gammaproteobacteria</taxon>
        <taxon>Vibrionales</taxon>
        <taxon>Vibrionaceae</taxon>
        <taxon>Paraphotobacterium</taxon>
    </lineage>
</organism>
<keyword evidence="4" id="KW-0997">Cell inner membrane</keyword>
<gene>
    <name evidence="10" type="ORF">CF386_03675</name>
</gene>
<evidence type="ECO:0000256" key="2">
    <source>
        <dbReference type="ARBA" id="ARBA00005745"/>
    </source>
</evidence>
<dbReference type="AlphaFoldDB" id="A0A220VCS8"/>
<dbReference type="PANTHER" id="PTHR30012">
    <property type="entry name" value="GENERAL SECRETION PATHWAY PROTEIN"/>
    <property type="match status" value="1"/>
</dbReference>
<dbReference type="EMBL" id="CP022355">
    <property type="protein sequence ID" value="ASK78194.1"/>
    <property type="molecule type" value="Genomic_DNA"/>
</dbReference>
<comment type="similarity">
    <text evidence="2">Belongs to the GSP F family.</text>
</comment>
<dbReference type="RefSeq" id="WP_089073103.1">
    <property type="nucleotide sequence ID" value="NZ_CBCSAM010000010.1"/>
</dbReference>
<keyword evidence="6 8" id="KW-1133">Transmembrane helix</keyword>
<dbReference type="GO" id="GO:0005886">
    <property type="term" value="C:plasma membrane"/>
    <property type="evidence" value="ECO:0007669"/>
    <property type="project" value="UniProtKB-SubCell"/>
</dbReference>
<dbReference type="InterPro" id="IPR018076">
    <property type="entry name" value="T2SS_GspF_dom"/>
</dbReference>
<proteinExistence type="inferred from homology"/>
<feature type="transmembrane region" description="Helical" evidence="8">
    <location>
        <begin position="204"/>
        <end position="234"/>
    </location>
</feature>
<feature type="domain" description="Type II secretion system protein GspF" evidence="9">
    <location>
        <begin position="269"/>
        <end position="391"/>
    </location>
</feature>
<evidence type="ECO:0000256" key="3">
    <source>
        <dbReference type="ARBA" id="ARBA00022475"/>
    </source>
</evidence>
<accession>A0A220VCS8</accession>
<dbReference type="PRINTS" id="PR00812">
    <property type="entry name" value="BCTERIALGSPF"/>
</dbReference>
<evidence type="ECO:0000256" key="7">
    <source>
        <dbReference type="ARBA" id="ARBA00023136"/>
    </source>
</evidence>
<comment type="subcellular location">
    <subcellularLocation>
        <location evidence="1">Cell inner membrane</location>
        <topology evidence="1">Multi-pass membrane protein</topology>
    </subcellularLocation>
</comment>
<dbReference type="InterPro" id="IPR042094">
    <property type="entry name" value="T2SS_GspF_sf"/>
</dbReference>
<keyword evidence="3" id="KW-1003">Cell membrane</keyword>
<feature type="transmembrane region" description="Helical" evidence="8">
    <location>
        <begin position="372"/>
        <end position="393"/>
    </location>
</feature>
<evidence type="ECO:0000256" key="4">
    <source>
        <dbReference type="ARBA" id="ARBA00022519"/>
    </source>
</evidence>
<evidence type="ECO:0000313" key="10">
    <source>
        <dbReference type="EMBL" id="ASK78194.1"/>
    </source>
</evidence>
<dbReference type="InterPro" id="IPR003004">
    <property type="entry name" value="GspF/PilC"/>
</dbReference>
<evidence type="ECO:0000256" key="8">
    <source>
        <dbReference type="SAM" id="Phobius"/>
    </source>
</evidence>
<evidence type="ECO:0000259" key="9">
    <source>
        <dbReference type="Pfam" id="PF00482"/>
    </source>
</evidence>
<keyword evidence="5 8" id="KW-0812">Transmembrane</keyword>
<dbReference type="Gene3D" id="1.20.81.30">
    <property type="entry name" value="Type II secretion system (T2SS), domain F"/>
    <property type="match status" value="2"/>
</dbReference>
<dbReference type="FunFam" id="1.20.81.30:FF:000001">
    <property type="entry name" value="Type II secretion system protein F"/>
    <property type="match status" value="2"/>
</dbReference>
<dbReference type="OrthoDB" id="9805682at2"/>
<feature type="domain" description="Type II secretion system protein GspF" evidence="9">
    <location>
        <begin position="66"/>
        <end position="189"/>
    </location>
</feature>
<dbReference type="GO" id="GO:0015628">
    <property type="term" value="P:protein secretion by the type II secretion system"/>
    <property type="evidence" value="ECO:0007669"/>
    <property type="project" value="TreeGrafter"/>
</dbReference>
<evidence type="ECO:0000256" key="6">
    <source>
        <dbReference type="ARBA" id="ARBA00022989"/>
    </source>
</evidence>
<dbReference type="KEGG" id="pmai:CF386_03675"/>
<feature type="transmembrane region" description="Helical" evidence="8">
    <location>
        <begin position="165"/>
        <end position="192"/>
    </location>
</feature>
<dbReference type="Pfam" id="PF00482">
    <property type="entry name" value="T2SSF"/>
    <property type="match status" value="2"/>
</dbReference>
<keyword evidence="11" id="KW-1185">Reference proteome</keyword>
<evidence type="ECO:0000256" key="5">
    <source>
        <dbReference type="ARBA" id="ARBA00022692"/>
    </source>
</evidence>
<sequence length="399" mass="44787">MTLYKYEAINADGQTEKGEINAGTKSEVSLILKEQHKILVSLSPKAAYKKISFFKYKISIKDLSLFTRQLATLIQANISVDESLSTIAEQTQKERLSKILIKVRDGVREGNTLSKTMNQFPNVFDSLYVSMIASGEKSSKLGGVLESLATYIEKKNKLKSVTTQAMVYPVVLLVVSIIITLFLLVSVVPPIIEQFSGINKSLPLVTVILISISSFIINYGLFIAVLLIFFYLIFRLWIKKDYAKLWLHRVYLKIPIVGKIIVNLNSSRFARTLAISMQSSIPLLEGITLAKNVVTNKFLNDKINKVYDNVKEGVSLYISLKNINMFSPIMLYMISSGEKSGELVQMLNKAADYQDQYFESVVNVALKIFEPLLIILMAGIVMFIVVAILLPIIELNNFV</sequence>
<dbReference type="Proteomes" id="UP000242175">
    <property type="component" value="Chromosome large"/>
</dbReference>
<evidence type="ECO:0000256" key="1">
    <source>
        <dbReference type="ARBA" id="ARBA00004429"/>
    </source>
</evidence>